<evidence type="ECO:0008006" key="3">
    <source>
        <dbReference type="Google" id="ProtNLM"/>
    </source>
</evidence>
<protein>
    <recommendedName>
        <fullName evidence="3">Secreted protein</fullName>
    </recommendedName>
</protein>
<dbReference type="EMBL" id="RSEJ01000016">
    <property type="protein sequence ID" value="NBI53909.1"/>
    <property type="molecule type" value="Genomic_DNA"/>
</dbReference>
<dbReference type="Proteomes" id="UP000738517">
    <property type="component" value="Unassembled WGS sequence"/>
</dbReference>
<gene>
    <name evidence="1" type="ORF">EIZ48_15230</name>
</gene>
<sequence length="64" mass="7370">MCSNQLSYVAILYPLTALNYWALSRERGALCSYQVKASTVFFNIFRKPVCSMVIWTKWANATLE</sequence>
<organism evidence="1 2">
    <name type="scientific">Photobacterium alginatilyticum</name>
    <dbReference type="NCBI Taxonomy" id="1775171"/>
    <lineage>
        <taxon>Bacteria</taxon>
        <taxon>Pseudomonadati</taxon>
        <taxon>Pseudomonadota</taxon>
        <taxon>Gammaproteobacteria</taxon>
        <taxon>Vibrionales</taxon>
        <taxon>Vibrionaceae</taxon>
        <taxon>Photobacterium</taxon>
    </lineage>
</organism>
<comment type="caution">
    <text evidence="1">The sequence shown here is derived from an EMBL/GenBank/DDBJ whole genome shotgun (WGS) entry which is preliminary data.</text>
</comment>
<keyword evidence="2" id="KW-1185">Reference proteome</keyword>
<evidence type="ECO:0000313" key="1">
    <source>
        <dbReference type="EMBL" id="NBI53909.1"/>
    </source>
</evidence>
<evidence type="ECO:0000313" key="2">
    <source>
        <dbReference type="Proteomes" id="UP000738517"/>
    </source>
</evidence>
<reference evidence="1 2" key="1">
    <citation type="journal article" date="2017" name="Int. J. Syst. Evol. Microbiol.">
        <title>Photobacterium alginatilyticum sp. nov., a marine bacterium isolated from bottom seawater.</title>
        <authorList>
            <person name="Wang X."/>
            <person name="Wang Y."/>
            <person name="Yang X."/>
            <person name="Sun H."/>
            <person name="Li B."/>
            <person name="Zhang X.H."/>
        </authorList>
    </citation>
    <scope>NUCLEOTIDE SEQUENCE [LARGE SCALE GENOMIC DNA]</scope>
    <source>
        <strain evidence="1 2">P03D4</strain>
    </source>
</reference>
<name>A0ABW9YJ87_9GAMM</name>
<accession>A0ABW9YJ87</accession>
<proteinExistence type="predicted"/>